<dbReference type="EMBL" id="BMTU01000021">
    <property type="protein sequence ID" value="GGR08414.1"/>
    <property type="molecule type" value="Genomic_DNA"/>
</dbReference>
<reference evidence="2" key="1">
    <citation type="journal article" date="2014" name="Int. J. Syst. Evol. Microbiol.">
        <title>Complete genome sequence of Corynebacterium casei LMG S-19264T (=DSM 44701T), isolated from a smear-ripened cheese.</title>
        <authorList>
            <consortium name="US DOE Joint Genome Institute (JGI-PGF)"/>
            <person name="Walter F."/>
            <person name="Albersmeier A."/>
            <person name="Kalinowski J."/>
            <person name="Ruckert C."/>
        </authorList>
    </citation>
    <scope>NUCLEOTIDE SEQUENCE</scope>
    <source>
        <strain evidence="2">JCM 4403</strain>
    </source>
</reference>
<dbReference type="AlphaFoldDB" id="A0A918C6P1"/>
<organism evidence="2 3">
    <name type="scientific">Streptomyces pilosus</name>
    <dbReference type="NCBI Taxonomy" id="28893"/>
    <lineage>
        <taxon>Bacteria</taxon>
        <taxon>Bacillati</taxon>
        <taxon>Actinomycetota</taxon>
        <taxon>Actinomycetes</taxon>
        <taxon>Kitasatosporales</taxon>
        <taxon>Streptomycetaceae</taxon>
        <taxon>Streptomyces</taxon>
    </lineage>
</organism>
<reference evidence="2" key="2">
    <citation type="submission" date="2020-09" db="EMBL/GenBank/DDBJ databases">
        <authorList>
            <person name="Sun Q."/>
            <person name="Ohkuma M."/>
        </authorList>
    </citation>
    <scope>NUCLEOTIDE SEQUENCE</scope>
    <source>
        <strain evidence="2">JCM 4403</strain>
    </source>
</reference>
<feature type="region of interest" description="Disordered" evidence="1">
    <location>
        <begin position="1"/>
        <end position="29"/>
    </location>
</feature>
<dbReference type="Proteomes" id="UP000656732">
    <property type="component" value="Unassembled WGS sequence"/>
</dbReference>
<evidence type="ECO:0000313" key="3">
    <source>
        <dbReference type="Proteomes" id="UP000656732"/>
    </source>
</evidence>
<gene>
    <name evidence="2" type="ORF">GCM10010280_65310</name>
</gene>
<evidence type="ECO:0000256" key="1">
    <source>
        <dbReference type="SAM" id="MobiDB-lite"/>
    </source>
</evidence>
<evidence type="ECO:0000313" key="2">
    <source>
        <dbReference type="EMBL" id="GGR08414.1"/>
    </source>
</evidence>
<sequence length="98" mass="10596">MAVPHGPGSLDEEETAEGRFGGGERGAESRWPYRLPAQYGGEVLLEFVGRYPLAAPVQLGEGHERQALQFLLDEGGRGLVGDCVKSRLADFAPSEARR</sequence>
<keyword evidence="3" id="KW-1185">Reference proteome</keyword>
<dbReference type="RefSeq" id="WP_189561659.1">
    <property type="nucleotide sequence ID" value="NZ_BMTU01000021.1"/>
</dbReference>
<accession>A0A918C6P1</accession>
<comment type="caution">
    <text evidence="2">The sequence shown here is derived from an EMBL/GenBank/DDBJ whole genome shotgun (WGS) entry which is preliminary data.</text>
</comment>
<protein>
    <submittedName>
        <fullName evidence="2">Uncharacterized protein</fullName>
    </submittedName>
</protein>
<proteinExistence type="predicted"/>
<name>A0A918C6P1_9ACTN</name>